<keyword evidence="3" id="KW-0813">Transport</keyword>
<sequence length="556" mass="58995">MKTNIKLLPLVLLTLSHGLLAQQLPGGGTQLNQLPPPPAPLKASPEIRIQEAATVNASVDDSVRVMVRTLQVTGAHAFTATELVEVARFVPGAQLTLAELQEMASRITEHYRSNGYFVARAYLPAQDVSDNVVNITVSEGAYGQVTLRNQSTLDDSVARRTLAGLDSGDAITIAPLENRLLLLSDLPGVQVSSTLVPGTLPGSSDLIVDVVPGRRVTGSIDADNAGNPYTGEYRVGATVNLNNPLGRGDVASLRALTSGSGLQYGRASYQMPFGRATAGVAYSRLDYELGEQFESLGANGTAEVASVFGNYALIRSRDTNLYAGLSYDDRTFQDRVDLVNSVVDRKARVWTPTLYGNHHDTIGGGGVSAFVVSLSSGVLDIRTPSALADDAATARTDGSYSKLWVNATRLQRVTDVVSLHASVTGQMASKNLDASEKMVLGGMDGVRAYPQGEGFGDQGYLVNLEARFLLAGLSQSVPGQVHLLGFADAGKITINKNPWNAGDNDRSLSGAGVGAMWGDPGNFAVRTYYARKLGGEDALSAPDKSGRFWVQAIKYF</sequence>
<evidence type="ECO:0000256" key="8">
    <source>
        <dbReference type="ARBA" id="ARBA00023237"/>
    </source>
</evidence>
<dbReference type="InterPro" id="IPR005565">
    <property type="entry name" value="Hemolysn_activator_HlyB_C"/>
</dbReference>
<protein>
    <submittedName>
        <fullName evidence="11">Peptide transporter</fullName>
    </submittedName>
</protein>
<accession>A0A0A0EQW8</accession>
<keyword evidence="8" id="KW-0998">Cell outer membrane</keyword>
<evidence type="ECO:0000256" key="5">
    <source>
        <dbReference type="ARBA" id="ARBA00022692"/>
    </source>
</evidence>
<feature type="domain" description="POTRA" evidence="10">
    <location>
        <begin position="65"/>
        <end position="140"/>
    </location>
</feature>
<evidence type="ECO:0000256" key="6">
    <source>
        <dbReference type="ARBA" id="ARBA00022927"/>
    </source>
</evidence>
<keyword evidence="9" id="KW-0732">Signal</keyword>
<keyword evidence="5" id="KW-0812">Transmembrane</keyword>
<evidence type="ECO:0000256" key="1">
    <source>
        <dbReference type="ARBA" id="ARBA00004442"/>
    </source>
</evidence>
<dbReference type="InterPro" id="IPR051544">
    <property type="entry name" value="TPS_OM_transporter"/>
</dbReference>
<keyword evidence="7" id="KW-0472">Membrane</keyword>
<feature type="chain" id="PRO_5001969288" evidence="9">
    <location>
        <begin position="22"/>
        <end position="556"/>
    </location>
</feature>
<dbReference type="Gene3D" id="2.40.160.50">
    <property type="entry name" value="membrane protein fhac: a member of the omp85/tpsb transporter family"/>
    <property type="match status" value="1"/>
</dbReference>
<dbReference type="InterPro" id="IPR034746">
    <property type="entry name" value="POTRA"/>
</dbReference>
<dbReference type="PROSITE" id="PS51779">
    <property type="entry name" value="POTRA"/>
    <property type="match status" value="1"/>
</dbReference>
<keyword evidence="4" id="KW-1134">Transmembrane beta strand</keyword>
<dbReference type="PANTHER" id="PTHR34597:SF1">
    <property type="entry name" value="HEME_HEMOPEXIN TRANSPORTER PROTEIN HUXB"/>
    <property type="match status" value="1"/>
</dbReference>
<dbReference type="RefSeq" id="WP_036194285.1">
    <property type="nucleotide sequence ID" value="NZ_AVPS01000006.1"/>
</dbReference>
<comment type="caution">
    <text evidence="11">The sequence shown here is derived from an EMBL/GenBank/DDBJ whole genome shotgun (WGS) entry which is preliminary data.</text>
</comment>
<evidence type="ECO:0000256" key="4">
    <source>
        <dbReference type="ARBA" id="ARBA00022452"/>
    </source>
</evidence>
<dbReference type="Gene3D" id="3.10.20.310">
    <property type="entry name" value="membrane protein fhac"/>
    <property type="match status" value="1"/>
</dbReference>
<evidence type="ECO:0000256" key="9">
    <source>
        <dbReference type="SAM" id="SignalP"/>
    </source>
</evidence>
<dbReference type="GO" id="GO:0008320">
    <property type="term" value="F:protein transmembrane transporter activity"/>
    <property type="evidence" value="ECO:0007669"/>
    <property type="project" value="TreeGrafter"/>
</dbReference>
<dbReference type="Pfam" id="PF08479">
    <property type="entry name" value="POTRA_2"/>
    <property type="match status" value="1"/>
</dbReference>
<dbReference type="eggNOG" id="COG2831">
    <property type="taxonomic scope" value="Bacteria"/>
</dbReference>
<organism evidence="11 12">
    <name type="scientific">Lysobacter concretionis Ko07 = DSM 16239</name>
    <dbReference type="NCBI Taxonomy" id="1122185"/>
    <lineage>
        <taxon>Bacteria</taxon>
        <taxon>Pseudomonadati</taxon>
        <taxon>Pseudomonadota</taxon>
        <taxon>Gammaproteobacteria</taxon>
        <taxon>Lysobacterales</taxon>
        <taxon>Lysobacteraceae</taxon>
        <taxon>Novilysobacter</taxon>
    </lineage>
</organism>
<dbReference type="GO" id="GO:0098046">
    <property type="term" value="C:type V protein secretion system complex"/>
    <property type="evidence" value="ECO:0007669"/>
    <property type="project" value="TreeGrafter"/>
</dbReference>
<dbReference type="GO" id="GO:0009279">
    <property type="term" value="C:cell outer membrane"/>
    <property type="evidence" value="ECO:0007669"/>
    <property type="project" value="UniProtKB-SubCell"/>
</dbReference>
<proteinExistence type="inferred from homology"/>
<dbReference type="PANTHER" id="PTHR34597">
    <property type="entry name" value="SLR1661 PROTEIN"/>
    <property type="match status" value="1"/>
</dbReference>
<keyword evidence="6" id="KW-0653">Protein transport</keyword>
<dbReference type="Pfam" id="PF03865">
    <property type="entry name" value="ShlB"/>
    <property type="match status" value="1"/>
</dbReference>
<dbReference type="Proteomes" id="UP000030017">
    <property type="component" value="Unassembled WGS sequence"/>
</dbReference>
<feature type="signal peptide" evidence="9">
    <location>
        <begin position="1"/>
        <end position="21"/>
    </location>
</feature>
<keyword evidence="12" id="KW-1185">Reference proteome</keyword>
<evidence type="ECO:0000256" key="7">
    <source>
        <dbReference type="ARBA" id="ARBA00023136"/>
    </source>
</evidence>
<dbReference type="OrthoDB" id="572300at2"/>
<dbReference type="InterPro" id="IPR013686">
    <property type="entry name" value="Polypept-transport_assoc_ShlB"/>
</dbReference>
<evidence type="ECO:0000313" key="11">
    <source>
        <dbReference type="EMBL" id="KGM51577.1"/>
    </source>
</evidence>
<comment type="similarity">
    <text evidence="2">Belongs to the TPS (TC 1.B.20) family.</text>
</comment>
<gene>
    <name evidence="11" type="ORF">N792_10705</name>
</gene>
<evidence type="ECO:0000259" key="10">
    <source>
        <dbReference type="PROSITE" id="PS51779"/>
    </source>
</evidence>
<comment type="subcellular location">
    <subcellularLocation>
        <location evidence="1">Cell outer membrane</location>
    </subcellularLocation>
</comment>
<evidence type="ECO:0000256" key="2">
    <source>
        <dbReference type="ARBA" id="ARBA00009055"/>
    </source>
</evidence>
<dbReference type="EMBL" id="AVPS01000006">
    <property type="protein sequence ID" value="KGM51577.1"/>
    <property type="molecule type" value="Genomic_DNA"/>
</dbReference>
<dbReference type="AlphaFoldDB" id="A0A0A0EQW8"/>
<evidence type="ECO:0000313" key="12">
    <source>
        <dbReference type="Proteomes" id="UP000030017"/>
    </source>
</evidence>
<reference evidence="11 12" key="1">
    <citation type="submission" date="2013-08" db="EMBL/GenBank/DDBJ databases">
        <title>Genome sequencing of Lysobacter.</title>
        <authorList>
            <person name="Zhang S."/>
            <person name="Wang G."/>
        </authorList>
    </citation>
    <scope>NUCLEOTIDE SEQUENCE [LARGE SCALE GENOMIC DNA]</scope>
    <source>
        <strain evidence="11 12">Ko07</strain>
    </source>
</reference>
<name>A0A0A0EQW8_9GAMM</name>
<evidence type="ECO:0000256" key="3">
    <source>
        <dbReference type="ARBA" id="ARBA00022448"/>
    </source>
</evidence>
<dbReference type="GO" id="GO:0046819">
    <property type="term" value="P:protein secretion by the type V secretion system"/>
    <property type="evidence" value="ECO:0007669"/>
    <property type="project" value="TreeGrafter"/>
</dbReference>